<dbReference type="PATRIC" id="fig|456.5.peg.1924"/>
<dbReference type="OrthoDB" id="5644460at2"/>
<name>A0A0W0VBM9_9GAMM</name>
<dbReference type="AlphaFoldDB" id="A0A0W0VBM9"/>
<evidence type="ECO:0000313" key="2">
    <source>
        <dbReference type="Proteomes" id="UP000055035"/>
    </source>
</evidence>
<gene>
    <name evidence="1" type="ORF">Ljor_1802</name>
</gene>
<proteinExistence type="predicted"/>
<organism evidence="1 2">
    <name type="scientific">Legionella jordanis</name>
    <dbReference type="NCBI Taxonomy" id="456"/>
    <lineage>
        <taxon>Bacteria</taxon>
        <taxon>Pseudomonadati</taxon>
        <taxon>Pseudomonadota</taxon>
        <taxon>Gammaproteobacteria</taxon>
        <taxon>Legionellales</taxon>
        <taxon>Legionellaceae</taxon>
        <taxon>Legionella</taxon>
    </lineage>
</organism>
<dbReference type="STRING" id="456.Ljor_1802"/>
<dbReference type="RefSeq" id="WP_058471243.1">
    <property type="nucleotide sequence ID" value="NZ_CAAAIC010000008.1"/>
</dbReference>
<dbReference type="Proteomes" id="UP000055035">
    <property type="component" value="Unassembled WGS sequence"/>
</dbReference>
<dbReference type="EMBL" id="LNYJ01000011">
    <property type="protein sequence ID" value="KTD17496.1"/>
    <property type="molecule type" value="Genomic_DNA"/>
</dbReference>
<evidence type="ECO:0000313" key="1">
    <source>
        <dbReference type="EMBL" id="KTD17496.1"/>
    </source>
</evidence>
<protein>
    <submittedName>
        <fullName evidence="1">Type II/III secretion system protein</fullName>
    </submittedName>
</protein>
<comment type="caution">
    <text evidence="1">The sequence shown here is derived from an EMBL/GenBank/DDBJ whole genome shotgun (WGS) entry which is preliminary data.</text>
</comment>
<sequence>MVVRWIFIILLFSNAAWADELITKVIDLHYQNADAVIKLLQPLLQTNEQITGSGQTLIVKVQPNTLTQIRDILHKIDQPPVTFQITVYQGDPDWLSTANSDSIVISTSSASQQKRRQSIEVMNGESAFVSTGEDQPVISSVGVGWLSTGVSYNRRLVQNGLLVEPQLQGQKVKLTVRRIREQDSNASNQQFDQQQVVTTVLIPLNEWVSLGSAEGDAPADADTTVYRAGNQYTQNSTLYIKVNIVQKSSSGIQK</sequence>
<keyword evidence="2" id="KW-1185">Reference proteome</keyword>
<reference evidence="1 2" key="1">
    <citation type="submission" date="2015-11" db="EMBL/GenBank/DDBJ databases">
        <title>Genomic analysis of 38 Legionella species identifies large and diverse effector repertoires.</title>
        <authorList>
            <person name="Burstein D."/>
            <person name="Amaro F."/>
            <person name="Zusman T."/>
            <person name="Lifshitz Z."/>
            <person name="Cohen O."/>
            <person name="Gilbert J.A."/>
            <person name="Pupko T."/>
            <person name="Shuman H.A."/>
            <person name="Segal G."/>
        </authorList>
    </citation>
    <scope>NUCLEOTIDE SEQUENCE [LARGE SCALE GENOMIC DNA]</scope>
    <source>
        <strain evidence="1 2">BL-540</strain>
    </source>
</reference>
<accession>A0A0W0VBM9</accession>
<dbReference type="Gene3D" id="3.30.1370.120">
    <property type="match status" value="1"/>
</dbReference>
<dbReference type="InterPro" id="IPR038591">
    <property type="entry name" value="NolW-like_sf"/>
</dbReference>